<sequence length="235" mass="27083">LLDLRTGQHRRLDVNSDLSESYHSWSSNSRWIVFSSKRRNGLCALPYFSYVDEEGKGYKPFLLPQKDPAFYDTFIKNYNLPELVSEPVRTKSRDLTRAAWDDSRRIDAKLDLEDPPTRLSLGVHYFNANEYDKSQEMLEGFILHEENYAPAYDLLGAILAQKGDYAAAESRFNTALGIDPGLFSARYRLGTLYMQQEKYDTAEAAFKNVLQYTDDSETHNQLGTIYLVKKDYNKA</sequence>
<organism evidence="1">
    <name type="scientific">marine sediment metagenome</name>
    <dbReference type="NCBI Taxonomy" id="412755"/>
    <lineage>
        <taxon>unclassified sequences</taxon>
        <taxon>metagenomes</taxon>
        <taxon>ecological metagenomes</taxon>
    </lineage>
</organism>
<dbReference type="PANTHER" id="PTHR12558">
    <property type="entry name" value="CELL DIVISION CYCLE 16,23,27"/>
    <property type="match status" value="1"/>
</dbReference>
<dbReference type="AlphaFoldDB" id="X1TC30"/>
<dbReference type="PANTHER" id="PTHR12558:SF13">
    <property type="entry name" value="CELL DIVISION CYCLE PROTEIN 27 HOMOLOG"/>
    <property type="match status" value="1"/>
</dbReference>
<dbReference type="EMBL" id="BARW01033951">
    <property type="protein sequence ID" value="GAJ02819.1"/>
    <property type="molecule type" value="Genomic_DNA"/>
</dbReference>
<accession>X1TC30</accession>
<feature type="non-terminal residue" evidence="1">
    <location>
        <position position="235"/>
    </location>
</feature>
<dbReference type="SUPFAM" id="SSF48452">
    <property type="entry name" value="TPR-like"/>
    <property type="match status" value="1"/>
</dbReference>
<protein>
    <recommendedName>
        <fullName evidence="2">Tetratricopeptide repeat protein</fullName>
    </recommendedName>
</protein>
<dbReference type="SMART" id="SM00028">
    <property type="entry name" value="TPR"/>
    <property type="match status" value="2"/>
</dbReference>
<evidence type="ECO:0008006" key="2">
    <source>
        <dbReference type="Google" id="ProtNLM"/>
    </source>
</evidence>
<dbReference type="PROSITE" id="PS50005">
    <property type="entry name" value="TPR"/>
    <property type="match status" value="2"/>
</dbReference>
<proteinExistence type="predicted"/>
<comment type="caution">
    <text evidence="1">The sequence shown here is derived from an EMBL/GenBank/DDBJ whole genome shotgun (WGS) entry which is preliminary data.</text>
</comment>
<evidence type="ECO:0000313" key="1">
    <source>
        <dbReference type="EMBL" id="GAJ02819.1"/>
    </source>
</evidence>
<dbReference type="Gene3D" id="1.25.40.10">
    <property type="entry name" value="Tetratricopeptide repeat domain"/>
    <property type="match status" value="1"/>
</dbReference>
<dbReference type="InterPro" id="IPR011990">
    <property type="entry name" value="TPR-like_helical_dom_sf"/>
</dbReference>
<dbReference type="InterPro" id="IPR019734">
    <property type="entry name" value="TPR_rpt"/>
</dbReference>
<gene>
    <name evidence="1" type="ORF">S12H4_53344</name>
</gene>
<dbReference type="Pfam" id="PF14559">
    <property type="entry name" value="TPR_19"/>
    <property type="match status" value="1"/>
</dbReference>
<name>X1TC30_9ZZZZ</name>
<feature type="non-terminal residue" evidence="1">
    <location>
        <position position="1"/>
    </location>
</feature>
<reference evidence="1" key="1">
    <citation type="journal article" date="2014" name="Front. Microbiol.">
        <title>High frequency of phylogenetically diverse reductive dehalogenase-homologous genes in deep subseafloor sedimentary metagenomes.</title>
        <authorList>
            <person name="Kawai M."/>
            <person name="Futagami T."/>
            <person name="Toyoda A."/>
            <person name="Takaki Y."/>
            <person name="Nishi S."/>
            <person name="Hori S."/>
            <person name="Arai W."/>
            <person name="Tsubouchi T."/>
            <person name="Morono Y."/>
            <person name="Uchiyama I."/>
            <person name="Ito T."/>
            <person name="Fujiyama A."/>
            <person name="Inagaki F."/>
            <person name="Takami H."/>
        </authorList>
    </citation>
    <scope>NUCLEOTIDE SEQUENCE</scope>
    <source>
        <strain evidence="1">Expedition CK06-06</strain>
    </source>
</reference>